<organism evidence="2 3">
    <name type="scientific">Hibiscus syriacus</name>
    <name type="common">Rose of Sharon</name>
    <dbReference type="NCBI Taxonomy" id="106335"/>
    <lineage>
        <taxon>Eukaryota</taxon>
        <taxon>Viridiplantae</taxon>
        <taxon>Streptophyta</taxon>
        <taxon>Embryophyta</taxon>
        <taxon>Tracheophyta</taxon>
        <taxon>Spermatophyta</taxon>
        <taxon>Magnoliopsida</taxon>
        <taxon>eudicotyledons</taxon>
        <taxon>Gunneridae</taxon>
        <taxon>Pentapetalae</taxon>
        <taxon>rosids</taxon>
        <taxon>malvids</taxon>
        <taxon>Malvales</taxon>
        <taxon>Malvaceae</taxon>
        <taxon>Malvoideae</taxon>
        <taxon>Hibiscus</taxon>
    </lineage>
</organism>
<accession>A0A6A3B1M1</accession>
<dbReference type="InterPro" id="IPR053168">
    <property type="entry name" value="Glutamic_endopeptidase"/>
</dbReference>
<dbReference type="OrthoDB" id="1863773at2759"/>
<dbReference type="AlphaFoldDB" id="A0A6A3B1M1"/>
<reference evidence="2" key="1">
    <citation type="submission" date="2019-09" db="EMBL/GenBank/DDBJ databases">
        <title>Draft genome information of white flower Hibiscus syriacus.</title>
        <authorList>
            <person name="Kim Y.-M."/>
        </authorList>
    </citation>
    <scope>NUCLEOTIDE SEQUENCE [LARGE SCALE GENOMIC DNA]</scope>
    <source>
        <strain evidence="2">YM2019G1</strain>
    </source>
</reference>
<dbReference type="Proteomes" id="UP000436088">
    <property type="component" value="Unassembled WGS sequence"/>
</dbReference>
<dbReference type="InterPro" id="IPR025521">
    <property type="entry name" value="Neprosin_propep"/>
</dbReference>
<name>A0A6A3B1M1_HIBSY</name>
<dbReference type="Pfam" id="PF14365">
    <property type="entry name" value="Neprosin_AP"/>
    <property type="match status" value="1"/>
</dbReference>
<dbReference type="PANTHER" id="PTHR31589:SF235">
    <property type="entry name" value="PROTEIN, PUTATIVE (DUF239)-RELATED"/>
    <property type="match status" value="1"/>
</dbReference>
<protein>
    <recommendedName>
        <fullName evidence="1">Neprosin PEP catalytic domain-containing protein</fullName>
    </recommendedName>
</protein>
<dbReference type="Pfam" id="PF03080">
    <property type="entry name" value="Neprosin"/>
    <property type="match status" value="1"/>
</dbReference>
<dbReference type="PROSITE" id="PS52045">
    <property type="entry name" value="NEPROSIN_PEP_CD"/>
    <property type="match status" value="1"/>
</dbReference>
<proteinExistence type="predicted"/>
<feature type="domain" description="Neprosin PEP catalytic" evidence="1">
    <location>
        <begin position="119"/>
        <end position="373"/>
    </location>
</feature>
<dbReference type="Gene3D" id="3.90.1320.10">
    <property type="entry name" value="Outer-capsid protein sigma 3, large lobe"/>
    <property type="match status" value="1"/>
</dbReference>
<evidence type="ECO:0000313" key="2">
    <source>
        <dbReference type="EMBL" id="KAE8710840.1"/>
    </source>
</evidence>
<sequence length="374" mass="42625">MFGRSHPVQEWQTMSEEENLEMERLLNVINKPTIKSFKTDYGDILDCIDIYKQHAFDHPLLKDHKVQMRPKNIPKSMMEGESPRLLPEHIKCPPGSVLIKRTTKEDLIMANKLEALGLNYPSTSHLHQAPAKSGHAFATLHYYRHNFGARTIMNVWRPKTLSDQASLASLWISSGPLNNLNVIQAGWGVEPQLFSSNYTRLYARWTVDNYKATGCFNYLCPGFVQVHRQISLGLVLNQISVYNGKQIDIDIAILRDGEWWLKLFNQFIGYWPQKLFFYMYGGANNVIWGGQVISPTNKPSPSMGSGHFPKHGLQNKSAYFRQTQIWDNVHLIYPRSDRLQLVSSLPACYEAVVTHGVAPNSIDLYYGGPGQCKI</sequence>
<keyword evidence="3" id="KW-1185">Reference proteome</keyword>
<evidence type="ECO:0000313" key="3">
    <source>
        <dbReference type="Proteomes" id="UP000436088"/>
    </source>
</evidence>
<comment type="caution">
    <text evidence="2">The sequence shown here is derived from an EMBL/GenBank/DDBJ whole genome shotgun (WGS) entry which is preliminary data.</text>
</comment>
<evidence type="ECO:0000259" key="1">
    <source>
        <dbReference type="PROSITE" id="PS52045"/>
    </source>
</evidence>
<dbReference type="EMBL" id="VEPZ02000927">
    <property type="protein sequence ID" value="KAE8710840.1"/>
    <property type="molecule type" value="Genomic_DNA"/>
</dbReference>
<gene>
    <name evidence="2" type="ORF">F3Y22_tig00110319pilonHSYRG00454</name>
</gene>
<dbReference type="PANTHER" id="PTHR31589">
    <property type="entry name" value="PROTEIN, PUTATIVE (DUF239)-RELATED-RELATED"/>
    <property type="match status" value="1"/>
</dbReference>
<dbReference type="InterPro" id="IPR004314">
    <property type="entry name" value="Neprosin"/>
</dbReference>